<gene>
    <name evidence="1" type="ORF">DLD77_07280</name>
</gene>
<sequence>MNFFKQLWKRYKTRYVRYAPLDYGLFFEQPVVHGIGLESCYLGKLAMPGGFVVACDPLLGLHNAQPYTRRVPPGQYPVTMLVAGNNGSKRNALLKMNFSEERPLQWELALLPGQTLSGSEHAWHGFTTDAGIGCLCDGQAQKHFFRYLERFFKEQPEGDVYTSLFAEAFSSNGGLATAFHLPSSPSSNVILFHTGYGDGIYPAYWGLAENGNVCSLVIDFLVL</sequence>
<dbReference type="Pfam" id="PF14025">
    <property type="entry name" value="DUF4241"/>
    <property type="match status" value="1"/>
</dbReference>
<dbReference type="EMBL" id="CP029600">
    <property type="protein sequence ID" value="AWO01507.1"/>
    <property type="molecule type" value="Genomic_DNA"/>
</dbReference>
<accession>A0ABM6WC37</accession>
<dbReference type="Proteomes" id="UP000246099">
    <property type="component" value="Chromosome"/>
</dbReference>
<dbReference type="RefSeq" id="WP_119077720.1">
    <property type="nucleotide sequence ID" value="NZ_CP029600.1"/>
</dbReference>
<proteinExistence type="predicted"/>
<dbReference type="InterPro" id="IPR025335">
    <property type="entry name" value="DUF4241"/>
</dbReference>
<keyword evidence="2" id="KW-1185">Reference proteome</keyword>
<evidence type="ECO:0008006" key="3">
    <source>
        <dbReference type="Google" id="ProtNLM"/>
    </source>
</evidence>
<reference evidence="1 2" key="1">
    <citation type="submission" date="2018-05" db="EMBL/GenBank/DDBJ databases">
        <title>Chitinophaga sp. nov., isolated from rhizosphere soil of Alhagi.</title>
        <authorList>
            <person name="Liu Y."/>
        </authorList>
    </citation>
    <scope>NUCLEOTIDE SEQUENCE [LARGE SCALE GENOMIC DNA]</scope>
    <source>
        <strain evidence="1 2">T22</strain>
    </source>
</reference>
<organism evidence="1 2">
    <name type="scientific">Chitinophaga alhagiae</name>
    <dbReference type="NCBI Taxonomy" id="2203219"/>
    <lineage>
        <taxon>Bacteria</taxon>
        <taxon>Pseudomonadati</taxon>
        <taxon>Bacteroidota</taxon>
        <taxon>Chitinophagia</taxon>
        <taxon>Chitinophagales</taxon>
        <taxon>Chitinophagaceae</taxon>
        <taxon>Chitinophaga</taxon>
    </lineage>
</organism>
<evidence type="ECO:0000313" key="2">
    <source>
        <dbReference type="Proteomes" id="UP000246099"/>
    </source>
</evidence>
<evidence type="ECO:0000313" key="1">
    <source>
        <dbReference type="EMBL" id="AWO01507.1"/>
    </source>
</evidence>
<name>A0ABM6WC37_9BACT</name>
<protein>
    <recommendedName>
        <fullName evidence="3">DUF4241 domain-containing protein</fullName>
    </recommendedName>
</protein>